<accession>A0A1G2MUC6</accession>
<name>A0A1G2MUC6_9BACT</name>
<reference evidence="1 2" key="1">
    <citation type="journal article" date="2016" name="Nat. Commun.">
        <title>Thousands of microbial genomes shed light on interconnected biogeochemical processes in an aquifer system.</title>
        <authorList>
            <person name="Anantharaman K."/>
            <person name="Brown C.T."/>
            <person name="Hug L.A."/>
            <person name="Sharon I."/>
            <person name="Castelle C.J."/>
            <person name="Probst A.J."/>
            <person name="Thomas B.C."/>
            <person name="Singh A."/>
            <person name="Wilkins M.J."/>
            <person name="Karaoz U."/>
            <person name="Brodie E.L."/>
            <person name="Williams K.H."/>
            <person name="Hubbard S.S."/>
            <person name="Banfield J.F."/>
        </authorList>
    </citation>
    <scope>NUCLEOTIDE SEQUENCE [LARGE SCALE GENOMIC DNA]</scope>
</reference>
<comment type="caution">
    <text evidence="1">The sequence shown here is derived from an EMBL/GenBank/DDBJ whole genome shotgun (WGS) entry which is preliminary data.</text>
</comment>
<dbReference type="Proteomes" id="UP000177565">
    <property type="component" value="Unassembled WGS sequence"/>
</dbReference>
<protein>
    <recommendedName>
        <fullName evidence="3">Homing endonuclease LAGLIDADG domain-containing protein</fullName>
    </recommendedName>
</protein>
<evidence type="ECO:0000313" key="2">
    <source>
        <dbReference type="Proteomes" id="UP000177565"/>
    </source>
</evidence>
<evidence type="ECO:0000313" key="1">
    <source>
        <dbReference type="EMBL" id="OHA27433.1"/>
    </source>
</evidence>
<sequence>MKRKREAKNQMAYSKIETDIRMLSGRELLIGGFFLYWGEGSKTSPGTIMISNTDPAVLRYFIRWIRLFKVSTEKMHVLLHLYKDMNVEKEILLV</sequence>
<gene>
    <name evidence="1" type="ORF">A3C06_00300</name>
</gene>
<organism evidence="1 2">
    <name type="scientific">Candidatus Taylorbacteria bacterium RIFCSPHIGHO2_02_FULL_46_13</name>
    <dbReference type="NCBI Taxonomy" id="1802312"/>
    <lineage>
        <taxon>Bacteria</taxon>
        <taxon>Candidatus Tayloriibacteriota</taxon>
    </lineage>
</organism>
<evidence type="ECO:0008006" key="3">
    <source>
        <dbReference type="Google" id="ProtNLM"/>
    </source>
</evidence>
<proteinExistence type="predicted"/>
<dbReference type="AlphaFoldDB" id="A0A1G2MUC6"/>
<dbReference type="EMBL" id="MHRQ01000002">
    <property type="protein sequence ID" value="OHA27433.1"/>
    <property type="molecule type" value="Genomic_DNA"/>
</dbReference>